<evidence type="ECO:0000313" key="4">
    <source>
        <dbReference type="Proteomes" id="UP000191040"/>
    </source>
</evidence>
<evidence type="ECO:0000313" key="3">
    <source>
        <dbReference type="EMBL" id="SKB05815.1"/>
    </source>
</evidence>
<dbReference type="STRING" id="1736691.SAMN06295964_1100"/>
<dbReference type="AlphaFoldDB" id="A0A1T4YX47"/>
<keyword evidence="4" id="KW-1185">Reference proteome</keyword>
<dbReference type="Pfam" id="PF19040">
    <property type="entry name" value="SGNH"/>
    <property type="match status" value="1"/>
</dbReference>
<evidence type="ECO:0000256" key="1">
    <source>
        <dbReference type="SAM" id="Phobius"/>
    </source>
</evidence>
<feature type="transmembrane region" description="Helical" evidence="1">
    <location>
        <begin position="253"/>
        <end position="273"/>
    </location>
</feature>
<feature type="transmembrane region" description="Helical" evidence="1">
    <location>
        <begin position="322"/>
        <end position="342"/>
    </location>
</feature>
<feature type="transmembrane region" description="Helical" evidence="1">
    <location>
        <begin position="34"/>
        <end position="56"/>
    </location>
</feature>
<proteinExistence type="predicted"/>
<sequence length="662" mass="70006">MTTGGRATTAWCTIAGAASALVVLGLYWPGRLPGAAAATEILLVAAGALLGHALLVERRRPLGPALGAGLRLLVPPLLVLVATGLAVQRWLDLGEWEPVLRDIREAAFAATNIRGVDAESPVALFWIVALLVQSAVLVLVLRWVAGRLASGLGLIVLVLSVASFAWWAFDPAAHLGTRFWPVGLGVLVSLAMAGPAEAVERRDLALVAWLTTFAVPCIAVLGSGGVLATVTGAVVGLVLVLSGPAPGSPAVLLGPRVAAWFGAVAWAGLCWAGPALRLAPEVLGRDLGLRDRGALLLVVGAAAVATVGLVAAVRALVDRGGVWVAVAAASVLAAFLVTVPGIDRVEAIESDVARVESVMTADLPACLGAMTMAAVSEGRDCANPELDGVIRPPLNRARWDFESYLDCWSVPDDADLDVCQLGEDASPDPDVPRVLVLGDSHARVLLGAFRRLDERGVVEVDAAAKASCGWSTLPVLDRKDTERGPRCDVWRARLADWLEDHVRDYDVVVTTAYNGRMKGPKPRQVASHVEAWKPVVEAGVPVVALRDNPRLREDTLDCLTELDSRDWSKCDVPVEDLVPEFDPFEPAAEQLEGAHFVDTMPLFCVDGRCPAVIGGVNVYRDYNHVSATYSATLAPVLYREIARTGVFEPRRTAAQAVASMSD</sequence>
<dbReference type="OrthoDB" id="3404679at2"/>
<keyword evidence="3" id="KW-0808">Transferase</keyword>
<feature type="transmembrane region" description="Helical" evidence="1">
    <location>
        <begin position="123"/>
        <end position="141"/>
    </location>
</feature>
<name>A0A1T4YX47_9ACTN</name>
<dbReference type="EMBL" id="LT796768">
    <property type="protein sequence ID" value="SKB05815.1"/>
    <property type="molecule type" value="Genomic_DNA"/>
</dbReference>
<keyword evidence="3" id="KW-0378">Hydrolase</keyword>
<feature type="transmembrane region" description="Helical" evidence="1">
    <location>
        <begin position="68"/>
        <end position="91"/>
    </location>
</feature>
<protein>
    <submittedName>
        <fullName evidence="3">Peptidoglycan/LPS O-acetylase OafA/YrhL, contains acyltransferase and SGNH-hydrolase domains</fullName>
    </submittedName>
</protein>
<dbReference type="InterPro" id="IPR043968">
    <property type="entry name" value="SGNH"/>
</dbReference>
<gene>
    <name evidence="3" type="ORF">SAMN06295964_1100</name>
</gene>
<dbReference type="GO" id="GO:0016787">
    <property type="term" value="F:hydrolase activity"/>
    <property type="evidence" value="ECO:0007669"/>
    <property type="project" value="UniProtKB-KW"/>
</dbReference>
<dbReference type="GO" id="GO:0016746">
    <property type="term" value="F:acyltransferase activity"/>
    <property type="evidence" value="ECO:0007669"/>
    <property type="project" value="UniProtKB-KW"/>
</dbReference>
<feature type="transmembrane region" description="Helical" evidence="1">
    <location>
        <begin position="179"/>
        <end position="196"/>
    </location>
</feature>
<reference evidence="4" key="1">
    <citation type="submission" date="2017-02" db="EMBL/GenBank/DDBJ databases">
        <authorList>
            <person name="Varghese N."/>
            <person name="Submissions S."/>
        </authorList>
    </citation>
    <scope>NUCLEOTIDE SEQUENCE [LARGE SCALE GENOMIC DNA]</scope>
    <source>
        <strain evidence="4">9H-4</strain>
    </source>
</reference>
<dbReference type="Proteomes" id="UP000191040">
    <property type="component" value="Chromosome I"/>
</dbReference>
<feature type="transmembrane region" description="Helical" evidence="1">
    <location>
        <begin position="294"/>
        <end position="316"/>
    </location>
</feature>
<evidence type="ECO:0000259" key="2">
    <source>
        <dbReference type="Pfam" id="PF19040"/>
    </source>
</evidence>
<feature type="transmembrane region" description="Helical" evidence="1">
    <location>
        <begin position="148"/>
        <end position="167"/>
    </location>
</feature>
<feature type="domain" description="SGNH" evidence="2">
    <location>
        <begin position="415"/>
        <end position="637"/>
    </location>
</feature>
<keyword evidence="1" id="KW-0812">Transmembrane</keyword>
<keyword evidence="1" id="KW-1133">Transmembrane helix</keyword>
<accession>A0A1T4YX47</accession>
<feature type="transmembrane region" description="Helical" evidence="1">
    <location>
        <begin position="208"/>
        <end position="241"/>
    </location>
</feature>
<dbReference type="RefSeq" id="WP_078699215.1">
    <property type="nucleotide sequence ID" value="NZ_LT796768.1"/>
</dbReference>
<keyword evidence="1" id="KW-0472">Membrane</keyword>
<feature type="transmembrane region" description="Helical" evidence="1">
    <location>
        <begin position="7"/>
        <end position="28"/>
    </location>
</feature>
<keyword evidence="3" id="KW-0012">Acyltransferase</keyword>
<organism evidence="3 4">
    <name type="scientific">Aeromicrobium choanae</name>
    <dbReference type="NCBI Taxonomy" id="1736691"/>
    <lineage>
        <taxon>Bacteria</taxon>
        <taxon>Bacillati</taxon>
        <taxon>Actinomycetota</taxon>
        <taxon>Actinomycetes</taxon>
        <taxon>Propionibacteriales</taxon>
        <taxon>Nocardioidaceae</taxon>
        <taxon>Aeromicrobium</taxon>
    </lineage>
</organism>